<gene>
    <name evidence="1" type="ORF">Vadar_014331</name>
</gene>
<proteinExistence type="predicted"/>
<evidence type="ECO:0000313" key="2">
    <source>
        <dbReference type="Proteomes" id="UP000828048"/>
    </source>
</evidence>
<reference evidence="1 2" key="1">
    <citation type="journal article" date="2021" name="Hortic Res">
        <title>High-quality reference genome and annotation aids understanding of berry development for evergreen blueberry (Vaccinium darrowii).</title>
        <authorList>
            <person name="Yu J."/>
            <person name="Hulse-Kemp A.M."/>
            <person name="Babiker E."/>
            <person name="Staton M."/>
        </authorList>
    </citation>
    <scope>NUCLEOTIDE SEQUENCE [LARGE SCALE GENOMIC DNA]</scope>
    <source>
        <strain evidence="2">cv. NJ 8807/NJ 8810</strain>
        <tissue evidence="1">Young leaf</tissue>
    </source>
</reference>
<dbReference type="Proteomes" id="UP000828048">
    <property type="component" value="Chromosome 1"/>
</dbReference>
<sequence length="745" mass="83352">MAAPSICDYDTNEVGMQKYYETPMPWIGMYVAAASLVCAVAMAGDVIHGLRGKKLWFPCKFFTMNAASITVLAVAMKLPVDFTSVMWGNTDTMAKISSTIFMTTVMGNFLTSFALMDDNAILMNIVALGVLVITIIVDMCIQLYYRGIYGMRYPHIYVLVSMFVLFVTLSSSGLMVPTTKRYLDSKYNELHKTVCDEGNLEKIGKLTNQKLKDVVEKYWVMAETGSPQFVMARSVTSSTSGAICLFTAILLVRAEVKINKKQPGVTYGESNSSSYQWSTSWILWIQFVGVAIGTVAPVCRWFTAICFNCRNLITEDHRKEFKLVESYWIQTLVEWKERPLALPIHNMKCKKIIQGMKILVLNLCIGVQFGIVATCKSVQLISIIFILPFFSCFYYYKRLKSGHISASVGSVDHESSEPKDSSPKLNLSDYVLLLEGEAKLPKSILTNMCDELNQAIQLGKIHRPKNLTKLLQISNDSFKGVLDFDSTIQVLDCWILPVVTLTSIAVALPTIENHKVDQLISSVSEGLSYANLVESISSKGENSLNIKHAADVVWVGIELYRKWLDTDFRKLSVKGKTTQEILQTLVDIAEKTAIKFQRSINGSSKVLVANSMYRVSHTILKNHYENNSDDHIAENLFEELSVMIADILGACLINLPRVISLKCYCNTVEKREKGVRHAARLLGETEEILEILRHRQLPSISSDRAVYINEWRAFMKQNNPPPVVGSSNNVVAASVSGELHLAVDE</sequence>
<organism evidence="1 2">
    <name type="scientific">Vaccinium darrowii</name>
    <dbReference type="NCBI Taxonomy" id="229202"/>
    <lineage>
        <taxon>Eukaryota</taxon>
        <taxon>Viridiplantae</taxon>
        <taxon>Streptophyta</taxon>
        <taxon>Embryophyta</taxon>
        <taxon>Tracheophyta</taxon>
        <taxon>Spermatophyta</taxon>
        <taxon>Magnoliopsida</taxon>
        <taxon>eudicotyledons</taxon>
        <taxon>Gunneridae</taxon>
        <taxon>Pentapetalae</taxon>
        <taxon>asterids</taxon>
        <taxon>Ericales</taxon>
        <taxon>Ericaceae</taxon>
        <taxon>Vaccinioideae</taxon>
        <taxon>Vaccinieae</taxon>
        <taxon>Vaccinium</taxon>
    </lineage>
</organism>
<protein>
    <submittedName>
        <fullName evidence="1">Uncharacterized protein</fullName>
    </submittedName>
</protein>
<comment type="caution">
    <text evidence="1">The sequence shown here is derived from an EMBL/GenBank/DDBJ whole genome shotgun (WGS) entry which is preliminary data.</text>
</comment>
<evidence type="ECO:0000313" key="1">
    <source>
        <dbReference type="EMBL" id="KAH7843249.1"/>
    </source>
</evidence>
<dbReference type="EMBL" id="CM037151">
    <property type="protein sequence ID" value="KAH7843249.1"/>
    <property type="molecule type" value="Genomic_DNA"/>
</dbReference>
<keyword evidence="2" id="KW-1185">Reference proteome</keyword>
<accession>A0ACB7XQZ2</accession>
<name>A0ACB7XQZ2_9ERIC</name>